<dbReference type="EMBL" id="LQRC01000190">
    <property type="protein sequence ID" value="KXT71312.1"/>
    <property type="molecule type" value="Genomic_DNA"/>
</dbReference>
<organism evidence="1 2">
    <name type="scientific">Streptococcus gordonii</name>
    <dbReference type="NCBI Taxonomy" id="1302"/>
    <lineage>
        <taxon>Bacteria</taxon>
        <taxon>Bacillati</taxon>
        <taxon>Bacillota</taxon>
        <taxon>Bacilli</taxon>
        <taxon>Lactobacillales</taxon>
        <taxon>Streptococcaceae</taxon>
        <taxon>Streptococcus</taxon>
    </lineage>
</organism>
<dbReference type="Proteomes" id="UP000070096">
    <property type="component" value="Unassembled WGS sequence"/>
</dbReference>
<dbReference type="AlphaFoldDB" id="A0A139N5W3"/>
<evidence type="ECO:0000313" key="2">
    <source>
        <dbReference type="Proteomes" id="UP000070096"/>
    </source>
</evidence>
<evidence type="ECO:0000313" key="1">
    <source>
        <dbReference type="EMBL" id="KXT71312.1"/>
    </source>
</evidence>
<comment type="caution">
    <text evidence="1">The sequence shown here is derived from an EMBL/GenBank/DDBJ whole genome shotgun (WGS) entry which is preliminary data.</text>
</comment>
<proteinExistence type="predicted"/>
<dbReference type="PATRIC" id="fig|1302.21.peg.1413"/>
<sequence length="247" mass="28629">MVKEKINPFFEALITGGDTLIIKNRLLDKILFRCAITNSFNEDSKKILFNKLEILFHQKLTVSDTEYKFLNQLKKNIHEISQAERNAVDFSVHLFKWLQDTQLERVSISGKNISKQTVLKNKFGNKEAIVILDSIKEDDLIEIVDYLRTYDYLYFVQTGVINSVGPFIKKSHLLEYNLKEILFNTDIETVFTESALLNINSFREELIAGMIIERISNYLLSLSPLHNRKLILNKDSNVVLSEELPLV</sequence>
<reference evidence="1 2" key="1">
    <citation type="submission" date="2016-01" db="EMBL/GenBank/DDBJ databases">
        <title>Highly variable Streptococcus oralis are common among viridans streptococci isolated from primates.</title>
        <authorList>
            <person name="Denapaite D."/>
            <person name="Rieger M."/>
            <person name="Koendgen S."/>
            <person name="Brueckner R."/>
            <person name="Ochigava I."/>
            <person name="Kappeler P."/>
            <person name="Maetz-Rensing K."/>
            <person name="Leendertz F."/>
            <person name="Hakenbeck R."/>
        </authorList>
    </citation>
    <scope>NUCLEOTIDE SEQUENCE [LARGE SCALE GENOMIC DNA]</scope>
    <source>
        <strain evidence="1 2">DD07</strain>
    </source>
</reference>
<name>A0A139N5W3_STRGN</name>
<protein>
    <submittedName>
        <fullName evidence="1">Uncharacterized protein</fullName>
    </submittedName>
</protein>
<gene>
    <name evidence="1" type="ORF">SGODD07_01262</name>
</gene>
<accession>A0A139N5W3</accession>